<gene>
    <name evidence="7" type="ORF">J2S57_002418</name>
</gene>
<evidence type="ECO:0000256" key="2">
    <source>
        <dbReference type="ARBA" id="ARBA00007639"/>
    </source>
</evidence>
<feature type="region of interest" description="Disordered" evidence="4">
    <location>
        <begin position="320"/>
        <end position="340"/>
    </location>
</feature>
<sequence>MKRPVRLVAVALAASALVLAACSGGNDGRPIIGLITKTDTNPFFVTMKKGAQEQATKDGIDLRTFAGRIDGDNESQVTAIENLMALGAEGFMITPNDSRAIVPAIERAKEAGLAVIALDTQLDPADAADSTYATDNFEAGRLVGEWARAKVGEDARIAFLDLTPDQVSVDVQRDQGFMEGFGIDTGDPNRIGDEDDPRISGHDVTDGAAEGGRTAMENLLQRDPGITLVYTINEPAAAGAYEALKAAGKAETVTLVSVDGGCPGVQSVKDGQLGATSQQYPLKMAASGVTAIAEFEKTGQKPGNPGGQDFTDTGVTLITDDPQPGVDSEDTTFGTENCWG</sequence>
<protein>
    <submittedName>
        <fullName evidence="7">Fructose transport system substrate-binding protein</fullName>
    </submittedName>
</protein>
<proteinExistence type="inferred from homology"/>
<keyword evidence="8" id="KW-1185">Reference proteome</keyword>
<dbReference type="RefSeq" id="WP_307241714.1">
    <property type="nucleotide sequence ID" value="NZ_JAUSQZ010000001.1"/>
</dbReference>
<dbReference type="InterPro" id="IPR025997">
    <property type="entry name" value="SBP_2_dom"/>
</dbReference>
<dbReference type="PANTHER" id="PTHR46847:SF3">
    <property type="entry name" value="GALACTOFURANOSE-BINDING PROTEIN YTFQ"/>
    <property type="match status" value="1"/>
</dbReference>
<dbReference type="InterPro" id="IPR028082">
    <property type="entry name" value="Peripla_BP_I"/>
</dbReference>
<dbReference type="CDD" id="cd19973">
    <property type="entry name" value="PBP1_ABC_sugar_binding-like"/>
    <property type="match status" value="1"/>
</dbReference>
<feature type="domain" description="Periplasmic binding protein" evidence="6">
    <location>
        <begin position="32"/>
        <end position="294"/>
    </location>
</feature>
<dbReference type="PROSITE" id="PS51257">
    <property type="entry name" value="PROKAR_LIPOPROTEIN"/>
    <property type="match status" value="1"/>
</dbReference>
<comment type="subcellular location">
    <subcellularLocation>
        <location evidence="1">Cell envelope</location>
    </subcellularLocation>
</comment>
<evidence type="ECO:0000259" key="6">
    <source>
        <dbReference type="Pfam" id="PF13407"/>
    </source>
</evidence>
<reference evidence="7 8" key="1">
    <citation type="submission" date="2023-07" db="EMBL/GenBank/DDBJ databases">
        <title>Sequencing the genomes of 1000 actinobacteria strains.</title>
        <authorList>
            <person name="Klenk H.-P."/>
        </authorList>
    </citation>
    <scope>NUCLEOTIDE SEQUENCE [LARGE SCALE GENOMIC DNA]</scope>
    <source>
        <strain evidence="7 8">DSM 44388</strain>
    </source>
</reference>
<dbReference type="SUPFAM" id="SSF53822">
    <property type="entry name" value="Periplasmic binding protein-like I"/>
    <property type="match status" value="1"/>
</dbReference>
<evidence type="ECO:0000313" key="7">
    <source>
        <dbReference type="EMBL" id="MDP9826669.1"/>
    </source>
</evidence>
<evidence type="ECO:0000256" key="4">
    <source>
        <dbReference type="SAM" id="MobiDB-lite"/>
    </source>
</evidence>
<comment type="caution">
    <text evidence="7">The sequence shown here is derived from an EMBL/GenBank/DDBJ whole genome shotgun (WGS) entry which is preliminary data.</text>
</comment>
<evidence type="ECO:0000313" key="8">
    <source>
        <dbReference type="Proteomes" id="UP001235712"/>
    </source>
</evidence>
<comment type="similarity">
    <text evidence="2">Belongs to the bacterial solute-binding protein 2 family.</text>
</comment>
<feature type="compositionally biased region" description="Polar residues" evidence="4">
    <location>
        <begin position="331"/>
        <end position="340"/>
    </location>
</feature>
<name>A0ABT9P1W3_9ACTN</name>
<evidence type="ECO:0000256" key="3">
    <source>
        <dbReference type="ARBA" id="ARBA00022729"/>
    </source>
</evidence>
<dbReference type="Gene3D" id="3.40.50.2300">
    <property type="match status" value="2"/>
</dbReference>
<keyword evidence="3 5" id="KW-0732">Signal</keyword>
<dbReference type="PANTHER" id="PTHR46847">
    <property type="entry name" value="D-ALLOSE-BINDING PERIPLASMIC PROTEIN-RELATED"/>
    <property type="match status" value="1"/>
</dbReference>
<evidence type="ECO:0000256" key="1">
    <source>
        <dbReference type="ARBA" id="ARBA00004196"/>
    </source>
</evidence>
<evidence type="ECO:0000256" key="5">
    <source>
        <dbReference type="SAM" id="SignalP"/>
    </source>
</evidence>
<accession>A0ABT9P1W3</accession>
<dbReference type="Pfam" id="PF13407">
    <property type="entry name" value="Peripla_BP_4"/>
    <property type="match status" value="1"/>
</dbReference>
<organism evidence="7 8">
    <name type="scientific">Kineosporia succinea</name>
    <dbReference type="NCBI Taxonomy" id="84632"/>
    <lineage>
        <taxon>Bacteria</taxon>
        <taxon>Bacillati</taxon>
        <taxon>Actinomycetota</taxon>
        <taxon>Actinomycetes</taxon>
        <taxon>Kineosporiales</taxon>
        <taxon>Kineosporiaceae</taxon>
        <taxon>Kineosporia</taxon>
    </lineage>
</organism>
<feature type="chain" id="PRO_5046116743" evidence="5">
    <location>
        <begin position="21"/>
        <end position="340"/>
    </location>
</feature>
<dbReference type="Proteomes" id="UP001235712">
    <property type="component" value="Unassembled WGS sequence"/>
</dbReference>
<dbReference type="EMBL" id="JAUSQZ010000001">
    <property type="protein sequence ID" value="MDP9826669.1"/>
    <property type="molecule type" value="Genomic_DNA"/>
</dbReference>
<feature type="signal peptide" evidence="5">
    <location>
        <begin position="1"/>
        <end position="20"/>
    </location>
</feature>